<reference evidence="16 17" key="1">
    <citation type="submission" date="2019-04" db="EMBL/GenBank/DDBJ databases">
        <title>Phreatobacter aquaticus sp. nov.</title>
        <authorList>
            <person name="Choi A."/>
        </authorList>
    </citation>
    <scope>NUCLEOTIDE SEQUENCE [LARGE SCALE GENOMIC DNA]</scope>
    <source>
        <strain evidence="16 17">KCTC 52518</strain>
    </source>
</reference>
<evidence type="ECO:0000256" key="2">
    <source>
        <dbReference type="ARBA" id="ARBA00007005"/>
    </source>
</evidence>
<dbReference type="SUPFAM" id="SSF51735">
    <property type="entry name" value="NAD(P)-binding Rossmann-fold domains"/>
    <property type="match status" value="1"/>
</dbReference>
<feature type="domain" description="3-hydroxyacyl-CoA dehydrogenase C-terminal" evidence="14">
    <location>
        <begin position="510"/>
        <end position="607"/>
    </location>
</feature>
<comment type="similarity">
    <text evidence="2">In the central section; belongs to the 3-hydroxyacyl-CoA dehydrogenase family.</text>
</comment>
<dbReference type="SUPFAM" id="SSF48179">
    <property type="entry name" value="6-phosphogluconate dehydrogenase C-terminal domain-like"/>
    <property type="match status" value="2"/>
</dbReference>
<dbReference type="InterPro" id="IPR006108">
    <property type="entry name" value="3HC_DH_C"/>
</dbReference>
<dbReference type="AlphaFoldDB" id="A0A4D7AWE8"/>
<dbReference type="Pfam" id="PF02737">
    <property type="entry name" value="3HCDH_N"/>
    <property type="match status" value="1"/>
</dbReference>
<dbReference type="PANTHER" id="PTHR43612">
    <property type="entry name" value="TRIFUNCTIONAL ENZYME SUBUNIT ALPHA"/>
    <property type="match status" value="1"/>
</dbReference>
<keyword evidence="17" id="KW-1185">Reference proteome</keyword>
<dbReference type="Proteomes" id="UP000298781">
    <property type="component" value="Chromosome"/>
</dbReference>
<evidence type="ECO:0000256" key="10">
    <source>
        <dbReference type="ARBA" id="ARBA00023239"/>
    </source>
</evidence>
<evidence type="ECO:0000256" key="4">
    <source>
        <dbReference type="ARBA" id="ARBA00012076"/>
    </source>
</evidence>
<dbReference type="GO" id="GO:0070403">
    <property type="term" value="F:NAD+ binding"/>
    <property type="evidence" value="ECO:0007669"/>
    <property type="project" value="InterPro"/>
</dbReference>
<protein>
    <recommendedName>
        <fullName evidence="4">enoyl-CoA hydratase</fullName>
        <ecNumber evidence="4">4.2.1.17</ecNumber>
    </recommendedName>
</protein>
<accession>A0A4D7AWE8</accession>
<dbReference type="InterPro" id="IPR008927">
    <property type="entry name" value="6-PGluconate_DH-like_C_sf"/>
</dbReference>
<comment type="similarity">
    <text evidence="13">Belongs to the enoyl-CoA hydratase/isomerase family.</text>
</comment>
<dbReference type="InterPro" id="IPR050136">
    <property type="entry name" value="FA_oxidation_alpha_subunit"/>
</dbReference>
<dbReference type="InterPro" id="IPR029045">
    <property type="entry name" value="ClpP/crotonase-like_dom_sf"/>
</dbReference>
<comment type="similarity">
    <text evidence="3">In the N-terminal section; belongs to the enoyl-CoA hydratase/isomerase family.</text>
</comment>
<dbReference type="PROSITE" id="PS00166">
    <property type="entry name" value="ENOYL_COA_HYDRATASE"/>
    <property type="match status" value="1"/>
</dbReference>
<dbReference type="EMBL" id="CP039690">
    <property type="protein sequence ID" value="QCI65419.1"/>
    <property type="molecule type" value="Genomic_DNA"/>
</dbReference>
<evidence type="ECO:0000256" key="5">
    <source>
        <dbReference type="ARBA" id="ARBA00022832"/>
    </source>
</evidence>
<dbReference type="Pfam" id="PF00378">
    <property type="entry name" value="ECH_1"/>
    <property type="match status" value="1"/>
</dbReference>
<evidence type="ECO:0000259" key="14">
    <source>
        <dbReference type="Pfam" id="PF00725"/>
    </source>
</evidence>
<dbReference type="InterPro" id="IPR001753">
    <property type="entry name" value="Enoyl-CoA_hydra/iso"/>
</dbReference>
<evidence type="ECO:0000256" key="7">
    <source>
        <dbReference type="ARBA" id="ARBA00023002"/>
    </source>
</evidence>
<dbReference type="GO" id="GO:0016509">
    <property type="term" value="F:long-chain (3S)-3-hydroxyacyl-CoA dehydrogenase (NAD+) activity"/>
    <property type="evidence" value="ECO:0007669"/>
    <property type="project" value="TreeGrafter"/>
</dbReference>
<sequence>MNLKNFTWSVDADGIALLTWDMKDKSMNVIDESVGQDLNAAVDAVVADPAIKGCVITSAKDTFSGGADLTMLERSGKAYAANVKAKGEEAAMVAFFEESRSLSLILRKLETCGKPFVAAINGMCLGGAFEIALASHARIASDNPKLRVGLPEVKVGLFPGAGGTQRVPRMTNTQDALQMLLKGDQLKADRAKALGLIDEIVPAANLVEAAKARLKAGVDPKKPWDKDKFRLPSGPVYSAAGMMTWPPANAIYRRETYDNFPGARAIMQVVYEGLQVPMDIALRIESRHFAHVLRSPQAHAMIRSLFVSLGALGKGLRRPQGVPPAKLGTVGVLGAGFMGASIAYVTALAGMDVVLLDRDMDSAEKGKAHSHKLVTDQINKGRSTSAAREALLAKIKPTADYADLSRCDLIVEAVFEDPAVKADVIKKAEAAIRPDCIFASNTSTLPISGLAKNSVRPDQFIGIHFFSPVDKMMLVETIMAEKTGDRALATALDYVKAIRKTPIVVNDTRGFYVNRCVGNYIKEAHLLLMEGVPPVMIDNLAKQAGMPVGPLTLNDEVAIDLGLKILKATKIQVGEQAVDPQQEKLLTFLVEQEGRVGKKAKKGFYDYPDTGKKTIWPGLKEFVGQQIAPEDVDRQEVIDRLLVTTALEAARCVEEGVVTDPREADVGSILGFGFAPWSGGTLSYIDMTGTKAFVAKCDALAAKFGDRFTPNKLLREMAATGETFYGRMAQKKAAA</sequence>
<name>A0A4D7AWE8_9HYPH</name>
<keyword evidence="5" id="KW-0276">Fatty acid metabolism</keyword>
<feature type="domain" description="3-hydroxyacyl-CoA dehydrogenase NAD binding" evidence="15">
    <location>
        <begin position="329"/>
        <end position="508"/>
    </location>
</feature>
<evidence type="ECO:0000256" key="13">
    <source>
        <dbReference type="RuleBase" id="RU003707"/>
    </source>
</evidence>
<evidence type="ECO:0000256" key="6">
    <source>
        <dbReference type="ARBA" id="ARBA00022963"/>
    </source>
</evidence>
<keyword evidence="7" id="KW-0560">Oxidoreductase</keyword>
<evidence type="ECO:0000256" key="12">
    <source>
        <dbReference type="ARBA" id="ARBA00049556"/>
    </source>
</evidence>
<dbReference type="EC" id="4.2.1.17" evidence="4"/>
<proteinExistence type="inferred from homology"/>
<keyword evidence="6" id="KW-0442">Lipid degradation</keyword>
<evidence type="ECO:0000313" key="17">
    <source>
        <dbReference type="Proteomes" id="UP000298781"/>
    </source>
</evidence>
<dbReference type="InterPro" id="IPR036291">
    <property type="entry name" value="NAD(P)-bd_dom_sf"/>
</dbReference>
<evidence type="ECO:0000256" key="3">
    <source>
        <dbReference type="ARBA" id="ARBA00008750"/>
    </source>
</evidence>
<dbReference type="UniPathway" id="UPA00659"/>
<keyword evidence="9" id="KW-0443">Lipid metabolism</keyword>
<dbReference type="KEGG" id="pstg:E8M01_15095"/>
<dbReference type="RefSeq" id="WP_136960866.1">
    <property type="nucleotide sequence ID" value="NZ_CP039690.1"/>
</dbReference>
<dbReference type="GO" id="GO:0004300">
    <property type="term" value="F:enoyl-CoA hydratase activity"/>
    <property type="evidence" value="ECO:0007669"/>
    <property type="project" value="UniProtKB-EC"/>
</dbReference>
<dbReference type="FunFam" id="3.40.50.720:FF:000009">
    <property type="entry name" value="Fatty oxidation complex, alpha subunit"/>
    <property type="match status" value="1"/>
</dbReference>
<evidence type="ECO:0000256" key="9">
    <source>
        <dbReference type="ARBA" id="ARBA00023098"/>
    </source>
</evidence>
<comment type="pathway">
    <text evidence="1">Lipid metabolism; fatty acid beta-oxidation.</text>
</comment>
<dbReference type="Gene3D" id="3.40.50.720">
    <property type="entry name" value="NAD(P)-binding Rossmann-like Domain"/>
    <property type="match status" value="1"/>
</dbReference>
<evidence type="ECO:0000313" key="16">
    <source>
        <dbReference type="EMBL" id="QCI65419.1"/>
    </source>
</evidence>
<keyword evidence="10" id="KW-0456">Lyase</keyword>
<dbReference type="Pfam" id="PF00725">
    <property type="entry name" value="3HCDH"/>
    <property type="match status" value="1"/>
</dbReference>
<dbReference type="InterPro" id="IPR018376">
    <property type="entry name" value="Enoyl-CoA_hyd/isom_CS"/>
</dbReference>
<dbReference type="Gene3D" id="1.10.1040.50">
    <property type="match status" value="1"/>
</dbReference>
<keyword evidence="11" id="KW-0511">Multifunctional enzyme</keyword>
<dbReference type="CDD" id="cd06558">
    <property type="entry name" value="crotonase-like"/>
    <property type="match status" value="1"/>
</dbReference>
<evidence type="ECO:0000256" key="1">
    <source>
        <dbReference type="ARBA" id="ARBA00005005"/>
    </source>
</evidence>
<dbReference type="OrthoDB" id="9771883at2"/>
<evidence type="ECO:0000256" key="8">
    <source>
        <dbReference type="ARBA" id="ARBA00023027"/>
    </source>
</evidence>
<evidence type="ECO:0000256" key="11">
    <source>
        <dbReference type="ARBA" id="ARBA00023268"/>
    </source>
</evidence>
<gene>
    <name evidence="16" type="ORF">E8M01_15095</name>
</gene>
<dbReference type="SUPFAM" id="SSF52096">
    <property type="entry name" value="ClpP/crotonase"/>
    <property type="match status" value="1"/>
</dbReference>
<comment type="catalytic activity">
    <reaction evidence="12">
        <text>a (3S)-3-hydroxyacyl-CoA + NAD(+) = a 3-oxoacyl-CoA + NADH + H(+)</text>
        <dbReference type="Rhea" id="RHEA:22432"/>
        <dbReference type="ChEBI" id="CHEBI:15378"/>
        <dbReference type="ChEBI" id="CHEBI:57318"/>
        <dbReference type="ChEBI" id="CHEBI:57540"/>
        <dbReference type="ChEBI" id="CHEBI:57945"/>
        <dbReference type="ChEBI" id="CHEBI:90726"/>
        <dbReference type="EC" id="1.1.1.35"/>
    </reaction>
</comment>
<evidence type="ECO:0000259" key="15">
    <source>
        <dbReference type="Pfam" id="PF02737"/>
    </source>
</evidence>
<dbReference type="GO" id="GO:0006635">
    <property type="term" value="P:fatty acid beta-oxidation"/>
    <property type="evidence" value="ECO:0007669"/>
    <property type="project" value="UniProtKB-UniPathway"/>
</dbReference>
<organism evidence="16 17">
    <name type="scientific">Phreatobacter stygius</name>
    <dbReference type="NCBI Taxonomy" id="1940610"/>
    <lineage>
        <taxon>Bacteria</taxon>
        <taxon>Pseudomonadati</taxon>
        <taxon>Pseudomonadota</taxon>
        <taxon>Alphaproteobacteria</taxon>
        <taxon>Hyphomicrobiales</taxon>
        <taxon>Phreatobacteraceae</taxon>
        <taxon>Phreatobacter</taxon>
    </lineage>
</organism>
<dbReference type="PANTHER" id="PTHR43612:SF3">
    <property type="entry name" value="TRIFUNCTIONAL ENZYME SUBUNIT ALPHA, MITOCHONDRIAL"/>
    <property type="match status" value="1"/>
</dbReference>
<dbReference type="InterPro" id="IPR006176">
    <property type="entry name" value="3-OHacyl-CoA_DH_NAD-bd"/>
</dbReference>
<keyword evidence="8" id="KW-0520">NAD</keyword>
<dbReference type="Gene3D" id="3.90.226.10">
    <property type="entry name" value="2-enoyl-CoA Hydratase, Chain A, domain 1"/>
    <property type="match status" value="1"/>
</dbReference>